<evidence type="ECO:0000313" key="2">
    <source>
        <dbReference type="Proteomes" id="UP000177383"/>
    </source>
</evidence>
<sequence>MGIKEAPQDHTDEDSNRVEKPLYAFYGPCNGSMGVRTKETGQPNPPGHTYVVHAGDDPLRGGEVPQSFGTVEEVLDRFPNAKLTGSAVLCTPCYDAIRQYQEQRAASSN</sequence>
<reference evidence="1 2" key="1">
    <citation type="journal article" date="2016" name="Nat. Commun.">
        <title>Thousands of microbial genomes shed light on interconnected biogeochemical processes in an aquifer system.</title>
        <authorList>
            <person name="Anantharaman K."/>
            <person name="Brown C.T."/>
            <person name="Hug L.A."/>
            <person name="Sharon I."/>
            <person name="Castelle C.J."/>
            <person name="Probst A.J."/>
            <person name="Thomas B.C."/>
            <person name="Singh A."/>
            <person name="Wilkins M.J."/>
            <person name="Karaoz U."/>
            <person name="Brodie E.L."/>
            <person name="Williams K.H."/>
            <person name="Hubbard S.S."/>
            <person name="Banfield J.F."/>
        </authorList>
    </citation>
    <scope>NUCLEOTIDE SEQUENCE [LARGE SCALE GENOMIC DNA]</scope>
</reference>
<evidence type="ECO:0000313" key="1">
    <source>
        <dbReference type="EMBL" id="OGG12973.1"/>
    </source>
</evidence>
<dbReference type="STRING" id="1798375.A2773_05790"/>
<gene>
    <name evidence="1" type="ORF">A2773_05790</name>
</gene>
<dbReference type="AlphaFoldDB" id="A0A1F5ZKS8"/>
<protein>
    <submittedName>
        <fullName evidence="1">Uncharacterized protein</fullName>
    </submittedName>
</protein>
<accession>A0A1F5ZKS8</accession>
<comment type="caution">
    <text evidence="1">The sequence shown here is derived from an EMBL/GenBank/DDBJ whole genome shotgun (WGS) entry which is preliminary data.</text>
</comment>
<dbReference type="EMBL" id="MFJE01000065">
    <property type="protein sequence ID" value="OGG12973.1"/>
    <property type="molecule type" value="Genomic_DNA"/>
</dbReference>
<proteinExistence type="predicted"/>
<organism evidence="1 2">
    <name type="scientific">Candidatus Gottesmanbacteria bacterium RIFCSPHIGHO2_01_FULL_39_10</name>
    <dbReference type="NCBI Taxonomy" id="1798375"/>
    <lineage>
        <taxon>Bacteria</taxon>
        <taxon>Candidatus Gottesmaniibacteriota</taxon>
    </lineage>
</organism>
<dbReference type="Proteomes" id="UP000177383">
    <property type="component" value="Unassembled WGS sequence"/>
</dbReference>
<name>A0A1F5ZKS8_9BACT</name>